<name>A0ABV5I3M8_9RHOB</name>
<protein>
    <recommendedName>
        <fullName evidence="4">Invasion associated locus B (IalB) protein</fullName>
    </recommendedName>
</protein>
<sequence>MMRKASLFFIGGLIWALSTSSSLAAGEQWSVTHDPQSRSDGSQICQMRYGIRLPLMAITAAKGAQLLAVAASDLDAVETPRVQGAMRFSSGRSFALQFSVNKSGRAGANAVARISGSDIGSVMARIAMGGTMTLEVGNSVEIVFPIDGAAGESRAFMRCRDAL</sequence>
<keyword evidence="3" id="KW-1185">Reference proteome</keyword>
<feature type="chain" id="PRO_5046476238" description="Invasion associated locus B (IalB) protein" evidence="1">
    <location>
        <begin position="25"/>
        <end position="163"/>
    </location>
</feature>
<dbReference type="EMBL" id="JBHMEC010000026">
    <property type="protein sequence ID" value="MFB9151272.1"/>
    <property type="molecule type" value="Genomic_DNA"/>
</dbReference>
<comment type="caution">
    <text evidence="2">The sequence shown here is derived from an EMBL/GenBank/DDBJ whole genome shotgun (WGS) entry which is preliminary data.</text>
</comment>
<dbReference type="Proteomes" id="UP001589670">
    <property type="component" value="Unassembled WGS sequence"/>
</dbReference>
<gene>
    <name evidence="2" type="ORF">ACFFU4_16085</name>
</gene>
<keyword evidence="1" id="KW-0732">Signal</keyword>
<reference evidence="2 3" key="1">
    <citation type="submission" date="2024-09" db="EMBL/GenBank/DDBJ databases">
        <authorList>
            <person name="Sun Q."/>
            <person name="Mori K."/>
        </authorList>
    </citation>
    <scope>NUCLEOTIDE SEQUENCE [LARGE SCALE GENOMIC DNA]</scope>
    <source>
        <strain evidence="2 3">CECT 9424</strain>
    </source>
</reference>
<evidence type="ECO:0000256" key="1">
    <source>
        <dbReference type="SAM" id="SignalP"/>
    </source>
</evidence>
<proteinExistence type="predicted"/>
<evidence type="ECO:0000313" key="3">
    <source>
        <dbReference type="Proteomes" id="UP001589670"/>
    </source>
</evidence>
<feature type="signal peptide" evidence="1">
    <location>
        <begin position="1"/>
        <end position="24"/>
    </location>
</feature>
<evidence type="ECO:0008006" key="4">
    <source>
        <dbReference type="Google" id="ProtNLM"/>
    </source>
</evidence>
<organism evidence="2 3">
    <name type="scientific">Roseovarius ramblicola</name>
    <dbReference type="NCBI Taxonomy" id="2022336"/>
    <lineage>
        <taxon>Bacteria</taxon>
        <taxon>Pseudomonadati</taxon>
        <taxon>Pseudomonadota</taxon>
        <taxon>Alphaproteobacteria</taxon>
        <taxon>Rhodobacterales</taxon>
        <taxon>Roseobacteraceae</taxon>
        <taxon>Roseovarius</taxon>
    </lineage>
</organism>
<accession>A0ABV5I3M8</accession>
<evidence type="ECO:0000313" key="2">
    <source>
        <dbReference type="EMBL" id="MFB9151272.1"/>
    </source>
</evidence>
<dbReference type="RefSeq" id="WP_377070851.1">
    <property type="nucleotide sequence ID" value="NZ_JBHMEC010000026.1"/>
</dbReference>